<name>A0ABY1PEG1_9RHOB</name>
<evidence type="ECO:0000259" key="5">
    <source>
        <dbReference type="PROSITE" id="PS01124"/>
    </source>
</evidence>
<dbReference type="Proteomes" id="UP001157961">
    <property type="component" value="Unassembled WGS sequence"/>
</dbReference>
<evidence type="ECO:0000313" key="7">
    <source>
        <dbReference type="Proteomes" id="UP001157961"/>
    </source>
</evidence>
<keyword evidence="4" id="KW-1133">Transmembrane helix</keyword>
<sequence>MPFFALILIIHSAITGLCLFCANLLLLRRRDEGVYEPLALLFLFQGLSYLPDLLADAIYGINAQVSWQIYLNVLTSPLDLASPLLFWLYVRALTAEGPVVAVARKFWHAAPIFVASLCIVPVVAIPAEVLNGTIPPPPELMSGIRLVKRLLLTADMIFMVIVTIYFTLTIRMLKAYRERLRDVFASTENREVTWIWVITISAGVYVLIDFLDTISDSFGWDASATELPSLQVLSEFIILVLLWIIGVWGLRQRPGLRAAIQDHGTETSNPVTSKYKHSALDCDRVNRIAAKIEAAMQNDLLYRDPNLSLWDLSKHISVTSHYVSQTLNTSLGRSFFDYVNSWRIKDAVAQLTATEETTLKIALDVGFNSRSSFYKAFKRETGKTPRDIRAK</sequence>
<feature type="transmembrane region" description="Helical" evidence="4">
    <location>
        <begin position="150"/>
        <end position="170"/>
    </location>
</feature>
<dbReference type="Pfam" id="PF12833">
    <property type="entry name" value="HTH_18"/>
    <property type="match status" value="1"/>
</dbReference>
<dbReference type="InterPro" id="IPR009057">
    <property type="entry name" value="Homeodomain-like_sf"/>
</dbReference>
<feature type="transmembrane region" description="Helical" evidence="4">
    <location>
        <begin position="6"/>
        <end position="26"/>
    </location>
</feature>
<dbReference type="SMART" id="SM00342">
    <property type="entry name" value="HTH_ARAC"/>
    <property type="match status" value="1"/>
</dbReference>
<comment type="caution">
    <text evidence="6">The sequence shown here is derived from an EMBL/GenBank/DDBJ whole genome shotgun (WGS) entry which is preliminary data.</text>
</comment>
<feature type="transmembrane region" description="Helical" evidence="4">
    <location>
        <begin position="67"/>
        <end position="90"/>
    </location>
</feature>
<feature type="transmembrane region" description="Helical" evidence="4">
    <location>
        <begin position="110"/>
        <end position="130"/>
    </location>
</feature>
<dbReference type="PANTHER" id="PTHR43280:SF29">
    <property type="entry name" value="ARAC-FAMILY TRANSCRIPTIONAL REGULATOR"/>
    <property type="match status" value="1"/>
</dbReference>
<accession>A0ABY1PEG1</accession>
<reference evidence="6 7" key="1">
    <citation type="submission" date="2017-05" db="EMBL/GenBank/DDBJ databases">
        <authorList>
            <person name="Varghese N."/>
            <person name="Submissions S."/>
        </authorList>
    </citation>
    <scope>NUCLEOTIDE SEQUENCE [LARGE SCALE GENOMIC DNA]</scope>
    <source>
        <strain evidence="6 7">DSM 29734</strain>
    </source>
</reference>
<evidence type="ECO:0000256" key="3">
    <source>
        <dbReference type="ARBA" id="ARBA00023163"/>
    </source>
</evidence>
<organism evidence="6 7">
    <name type="scientific">Shimia sagamensis</name>
    <dbReference type="NCBI Taxonomy" id="1566352"/>
    <lineage>
        <taxon>Bacteria</taxon>
        <taxon>Pseudomonadati</taxon>
        <taxon>Pseudomonadota</taxon>
        <taxon>Alphaproteobacteria</taxon>
        <taxon>Rhodobacterales</taxon>
        <taxon>Roseobacteraceae</taxon>
    </lineage>
</organism>
<dbReference type="InterPro" id="IPR018060">
    <property type="entry name" value="HTH_AraC"/>
</dbReference>
<keyword evidence="1" id="KW-0805">Transcription regulation</keyword>
<dbReference type="PANTHER" id="PTHR43280">
    <property type="entry name" value="ARAC-FAMILY TRANSCRIPTIONAL REGULATOR"/>
    <property type="match status" value="1"/>
</dbReference>
<dbReference type="RefSeq" id="WP_283427304.1">
    <property type="nucleotide sequence ID" value="NZ_FXTY01000007.1"/>
</dbReference>
<evidence type="ECO:0000256" key="1">
    <source>
        <dbReference type="ARBA" id="ARBA00023015"/>
    </source>
</evidence>
<dbReference type="Gene3D" id="1.10.10.60">
    <property type="entry name" value="Homeodomain-like"/>
    <property type="match status" value="2"/>
</dbReference>
<evidence type="ECO:0000313" key="6">
    <source>
        <dbReference type="EMBL" id="SMP31116.1"/>
    </source>
</evidence>
<keyword evidence="3" id="KW-0804">Transcription</keyword>
<evidence type="ECO:0000256" key="2">
    <source>
        <dbReference type="ARBA" id="ARBA00023125"/>
    </source>
</evidence>
<protein>
    <submittedName>
        <fullName evidence="6">Transcriptional regulator, AraC family</fullName>
    </submittedName>
</protein>
<dbReference type="PROSITE" id="PS01124">
    <property type="entry name" value="HTH_ARAC_FAMILY_2"/>
    <property type="match status" value="1"/>
</dbReference>
<keyword evidence="2" id="KW-0238">DNA-binding</keyword>
<dbReference type="EMBL" id="FXTY01000007">
    <property type="protein sequence ID" value="SMP31116.1"/>
    <property type="molecule type" value="Genomic_DNA"/>
</dbReference>
<proteinExistence type="predicted"/>
<feature type="transmembrane region" description="Helical" evidence="4">
    <location>
        <begin position="228"/>
        <end position="250"/>
    </location>
</feature>
<feature type="transmembrane region" description="Helical" evidence="4">
    <location>
        <begin position="38"/>
        <end position="61"/>
    </location>
</feature>
<dbReference type="SUPFAM" id="SSF46689">
    <property type="entry name" value="Homeodomain-like"/>
    <property type="match status" value="1"/>
</dbReference>
<evidence type="ECO:0000256" key="4">
    <source>
        <dbReference type="SAM" id="Phobius"/>
    </source>
</evidence>
<feature type="transmembrane region" description="Helical" evidence="4">
    <location>
        <begin position="191"/>
        <end position="208"/>
    </location>
</feature>
<gene>
    <name evidence="6" type="ORF">SAMN06265373_107205</name>
</gene>
<feature type="domain" description="HTH araC/xylS-type" evidence="5">
    <location>
        <begin position="286"/>
        <end position="391"/>
    </location>
</feature>
<keyword evidence="4" id="KW-0812">Transmembrane</keyword>
<keyword evidence="7" id="KW-1185">Reference proteome</keyword>
<keyword evidence="4" id="KW-0472">Membrane</keyword>